<gene>
    <name evidence="6" type="primary">rsmI</name>
    <name evidence="9" type="ORF">BK826_04145</name>
</gene>
<dbReference type="RefSeq" id="WP_075514520.1">
    <property type="nucleotide sequence ID" value="NZ_JAQDNX010000003.1"/>
</dbReference>
<dbReference type="SUPFAM" id="SSF53790">
    <property type="entry name" value="Tetrapyrrole methylase"/>
    <property type="match status" value="1"/>
</dbReference>
<name>A0A1S2N0N9_9MICC</name>
<dbReference type="PROSITE" id="PS01296">
    <property type="entry name" value="RSMI"/>
    <property type="match status" value="1"/>
</dbReference>
<feature type="domain" description="Tetrapyrrole methylase" evidence="8">
    <location>
        <begin position="27"/>
        <end position="228"/>
    </location>
</feature>
<feature type="compositionally biased region" description="Pro residues" evidence="7">
    <location>
        <begin position="1"/>
        <end position="15"/>
    </location>
</feature>
<evidence type="ECO:0000256" key="5">
    <source>
        <dbReference type="ARBA" id="ARBA00022691"/>
    </source>
</evidence>
<dbReference type="InterPro" id="IPR014777">
    <property type="entry name" value="4pyrrole_Mease_sub1"/>
</dbReference>
<keyword evidence="3 6" id="KW-0489">Methyltransferase</keyword>
<evidence type="ECO:0000259" key="8">
    <source>
        <dbReference type="Pfam" id="PF00590"/>
    </source>
</evidence>
<dbReference type="Gene3D" id="3.40.1010.10">
    <property type="entry name" value="Cobalt-precorrin-4 Transmethylase, Domain 1"/>
    <property type="match status" value="1"/>
</dbReference>
<dbReference type="FunFam" id="3.30.950.10:FF:000003">
    <property type="entry name" value="Ribosomal RNA small subunit methyltransferase I"/>
    <property type="match status" value="1"/>
</dbReference>
<dbReference type="InterPro" id="IPR008189">
    <property type="entry name" value="rRNA_ssu_MeTfrase_I"/>
</dbReference>
<dbReference type="NCBIfam" id="TIGR00096">
    <property type="entry name" value="16S rRNA (cytidine(1402)-2'-O)-methyltransferase"/>
    <property type="match status" value="1"/>
</dbReference>
<dbReference type="PANTHER" id="PTHR46111">
    <property type="entry name" value="RIBOSOMAL RNA SMALL SUBUNIT METHYLTRANSFERASE I"/>
    <property type="match status" value="1"/>
</dbReference>
<dbReference type="Gene3D" id="3.30.950.10">
    <property type="entry name" value="Methyltransferase, Cobalt-precorrin-4 Transmethylase, Domain 2"/>
    <property type="match status" value="1"/>
</dbReference>
<evidence type="ECO:0000256" key="2">
    <source>
        <dbReference type="ARBA" id="ARBA00022552"/>
    </source>
</evidence>
<dbReference type="Pfam" id="PF00590">
    <property type="entry name" value="TP_methylase"/>
    <property type="match status" value="1"/>
</dbReference>
<dbReference type="CDD" id="cd11648">
    <property type="entry name" value="RsmI"/>
    <property type="match status" value="1"/>
</dbReference>
<comment type="catalytic activity">
    <reaction evidence="6">
        <text>cytidine(1402) in 16S rRNA + S-adenosyl-L-methionine = 2'-O-methylcytidine(1402) in 16S rRNA + S-adenosyl-L-homocysteine + H(+)</text>
        <dbReference type="Rhea" id="RHEA:42924"/>
        <dbReference type="Rhea" id="RHEA-COMP:10285"/>
        <dbReference type="Rhea" id="RHEA-COMP:10286"/>
        <dbReference type="ChEBI" id="CHEBI:15378"/>
        <dbReference type="ChEBI" id="CHEBI:57856"/>
        <dbReference type="ChEBI" id="CHEBI:59789"/>
        <dbReference type="ChEBI" id="CHEBI:74495"/>
        <dbReference type="ChEBI" id="CHEBI:82748"/>
        <dbReference type="EC" id="2.1.1.198"/>
    </reaction>
</comment>
<dbReference type="InterPro" id="IPR035996">
    <property type="entry name" value="4pyrrol_Methylase_sf"/>
</dbReference>
<evidence type="ECO:0000313" key="10">
    <source>
        <dbReference type="Proteomes" id="UP000179540"/>
    </source>
</evidence>
<comment type="subcellular location">
    <subcellularLocation>
        <location evidence="6">Cytoplasm</location>
    </subcellularLocation>
</comment>
<evidence type="ECO:0000256" key="6">
    <source>
        <dbReference type="HAMAP-Rule" id="MF_01877"/>
    </source>
</evidence>
<dbReference type="FunFam" id="3.40.1010.10:FF:000007">
    <property type="entry name" value="Ribosomal RNA small subunit methyltransferase I"/>
    <property type="match status" value="1"/>
</dbReference>
<dbReference type="InterPro" id="IPR018063">
    <property type="entry name" value="SAM_MeTrfase_RsmI_CS"/>
</dbReference>
<dbReference type="PANTHER" id="PTHR46111:SF1">
    <property type="entry name" value="RIBOSOMAL RNA SMALL SUBUNIT METHYLTRANSFERASE I"/>
    <property type="match status" value="1"/>
</dbReference>
<evidence type="ECO:0000256" key="3">
    <source>
        <dbReference type="ARBA" id="ARBA00022603"/>
    </source>
</evidence>
<protein>
    <recommendedName>
        <fullName evidence="6">Ribosomal RNA small subunit methyltransferase I</fullName>
        <ecNumber evidence="6">2.1.1.198</ecNumber>
    </recommendedName>
    <alternativeName>
        <fullName evidence="6">16S rRNA 2'-O-ribose C1402 methyltransferase</fullName>
    </alternativeName>
    <alternativeName>
        <fullName evidence="6">rRNA (cytidine-2'-O-)-methyltransferase RsmI</fullName>
    </alternativeName>
</protein>
<dbReference type="EMBL" id="MODZ01000004">
    <property type="protein sequence ID" value="OIJ36244.1"/>
    <property type="molecule type" value="Genomic_DNA"/>
</dbReference>
<comment type="function">
    <text evidence="6">Catalyzes the 2'-O-methylation of the ribose of cytidine 1402 (C1402) in 16S rRNA.</text>
</comment>
<evidence type="ECO:0000256" key="7">
    <source>
        <dbReference type="SAM" id="MobiDB-lite"/>
    </source>
</evidence>
<sequence length="302" mass="32394">MTRPPSTPAPSPEPSEPASSPHSEGLLILAATPIGNLEDASPRLRAHLESADVIAVEDTRRLRTLTAGLGVSTRGRIVTNHDHNEGQRAEELLEAVRRGSTVLLISDAGMPTVSDPGFRVVERAAAEDLPVTCLPGPSAVLAALAVSGLPTDRFAFEGFIPRKASERRTRLAELAGERRTLVFYEAPHRLAAMLKALTGAFGPERRAVVARELTKVHEEVRRATLGELLAWAQEGQVRGEIAVVVAGAPEPEPEEAADLTGEVEALVAEGLRLKQAAAQVAEAHRVGKRELYEAVLARRRED</sequence>
<dbReference type="PIRSF" id="PIRSF005917">
    <property type="entry name" value="MTase_YraL"/>
    <property type="match status" value="1"/>
</dbReference>
<keyword evidence="4 6" id="KW-0808">Transferase</keyword>
<dbReference type="InterPro" id="IPR014776">
    <property type="entry name" value="4pyrrole_Mease_sub2"/>
</dbReference>
<organism evidence="9 10">
    <name type="scientific">Rothia kristinae</name>
    <dbReference type="NCBI Taxonomy" id="37923"/>
    <lineage>
        <taxon>Bacteria</taxon>
        <taxon>Bacillati</taxon>
        <taxon>Actinomycetota</taxon>
        <taxon>Actinomycetes</taxon>
        <taxon>Micrococcales</taxon>
        <taxon>Micrococcaceae</taxon>
        <taxon>Rothia</taxon>
    </lineage>
</organism>
<dbReference type="AlphaFoldDB" id="A0A1S2N0N9"/>
<dbReference type="HAMAP" id="MF_01877">
    <property type="entry name" value="16SrRNA_methyltr_I"/>
    <property type="match status" value="1"/>
</dbReference>
<dbReference type="Proteomes" id="UP000179540">
    <property type="component" value="Unassembled WGS sequence"/>
</dbReference>
<keyword evidence="2 6" id="KW-0698">rRNA processing</keyword>
<dbReference type="EC" id="2.1.1.198" evidence="6"/>
<evidence type="ECO:0000313" key="9">
    <source>
        <dbReference type="EMBL" id="OIJ36244.1"/>
    </source>
</evidence>
<dbReference type="GO" id="GO:0005737">
    <property type="term" value="C:cytoplasm"/>
    <property type="evidence" value="ECO:0007669"/>
    <property type="project" value="UniProtKB-SubCell"/>
</dbReference>
<comment type="caution">
    <text evidence="9">The sequence shown here is derived from an EMBL/GenBank/DDBJ whole genome shotgun (WGS) entry which is preliminary data.</text>
</comment>
<proteinExistence type="inferred from homology"/>
<accession>A0A1S2N0N9</accession>
<dbReference type="OrthoDB" id="9809084at2"/>
<evidence type="ECO:0000256" key="4">
    <source>
        <dbReference type="ARBA" id="ARBA00022679"/>
    </source>
</evidence>
<feature type="region of interest" description="Disordered" evidence="7">
    <location>
        <begin position="1"/>
        <end position="22"/>
    </location>
</feature>
<dbReference type="InterPro" id="IPR000878">
    <property type="entry name" value="4pyrrol_Mease"/>
</dbReference>
<reference evidence="9 10" key="1">
    <citation type="submission" date="2016-10" db="EMBL/GenBank/DDBJ databases">
        <title>Draft genome sequence of strain LCT isolated from the Shenzhou X spacecraft of China.</title>
        <authorList>
            <person name="Huang B."/>
        </authorList>
    </citation>
    <scope>NUCLEOTIDE SEQUENCE [LARGE SCALE GENOMIC DNA]</scope>
    <source>
        <strain evidence="9 10">LCT-H5</strain>
    </source>
</reference>
<keyword evidence="1 6" id="KW-0963">Cytoplasm</keyword>
<comment type="similarity">
    <text evidence="6">Belongs to the methyltransferase superfamily. RsmI family.</text>
</comment>
<evidence type="ECO:0000256" key="1">
    <source>
        <dbReference type="ARBA" id="ARBA00022490"/>
    </source>
</evidence>
<keyword evidence="5 6" id="KW-0949">S-adenosyl-L-methionine</keyword>
<dbReference type="GO" id="GO:0070677">
    <property type="term" value="F:rRNA (cytosine-2'-O-)-methyltransferase activity"/>
    <property type="evidence" value="ECO:0007669"/>
    <property type="project" value="UniProtKB-UniRule"/>
</dbReference>